<gene>
    <name evidence="1" type="ORF">XJ32_08055</name>
</gene>
<protein>
    <recommendedName>
        <fullName evidence="3">Outer membrane family protein</fullName>
    </recommendedName>
</protein>
<sequence length="441" mass="49060">MRLHKILIFSALSLSMLYARQNEIAIMEQEHKNTESTIEQENGVFLHGGLEVFNKTAFSTKQALPNNSYGYALGQLGVGYKYNDFQVMIGAVAAGLTYDSTKGLGYNYVGAYPGYLNDKDATADNTHNAFVHNAYIHYQTDSLNIKAGRFEQEDDDWFDSYAEGINAVYKFADNFHVKLFGSSTVALVGNSWLTDFSTTYSTYGILNAEVGYNNDFLDAKAYVYYGAKEYVAPGLSVSASFGDKESVSYTTKLVALFPIHSKSILDIGNHFFADFKDPTGFTSSILVRQDIDIYDTYKIALGVYKNIGNANARMGMFGNPIGIDIWDNSVYGTGRSLNASVAPDALSVLLFTEARYEKLAKFVESLSFGLDGRYTTAPSATEYSLKFIIDWQIIDSVSLGLIANYYTHIMQNDAWNEQDIALNGRHVLDRSYLMSSVTYAF</sequence>
<organism evidence="1 2">
    <name type="scientific">Helicobacter bilis</name>
    <dbReference type="NCBI Taxonomy" id="37372"/>
    <lineage>
        <taxon>Bacteria</taxon>
        <taxon>Pseudomonadati</taxon>
        <taxon>Campylobacterota</taxon>
        <taxon>Epsilonproteobacteria</taxon>
        <taxon>Campylobacterales</taxon>
        <taxon>Helicobacteraceae</taxon>
        <taxon>Helicobacter</taxon>
    </lineage>
</organism>
<evidence type="ECO:0008006" key="3">
    <source>
        <dbReference type="Google" id="ProtNLM"/>
    </source>
</evidence>
<dbReference type="RefSeq" id="WP_077388964.1">
    <property type="nucleotide sequence ID" value="NZ_CP019645.1"/>
</dbReference>
<dbReference type="InterPro" id="IPR003678">
    <property type="entry name" value="Put_OMP"/>
</dbReference>
<reference evidence="1 2" key="1">
    <citation type="submission" date="2017-02" db="EMBL/GenBank/DDBJ databases">
        <title>Whole genome sequencing of Helicobacter bilis strain AAQJH.</title>
        <authorList>
            <person name="Conlan S."/>
            <person name="Thomas P.J."/>
            <person name="Mullikin J."/>
            <person name="Palmore T.N."/>
            <person name="Frank K.M."/>
            <person name="Segre J.A."/>
        </authorList>
    </citation>
    <scope>NUCLEOTIDE SEQUENCE [LARGE SCALE GENOMIC DNA]</scope>
    <source>
        <strain evidence="1 2">AAQJH</strain>
    </source>
</reference>
<proteinExistence type="predicted"/>
<dbReference type="Pfam" id="PF02521">
    <property type="entry name" value="HP_OMP_2"/>
    <property type="match status" value="1"/>
</dbReference>
<dbReference type="AlphaFoldDB" id="A0A1Q2LHW1"/>
<evidence type="ECO:0000313" key="2">
    <source>
        <dbReference type="Proteomes" id="UP000188298"/>
    </source>
</evidence>
<name>A0A1Q2LHW1_9HELI</name>
<evidence type="ECO:0000313" key="1">
    <source>
        <dbReference type="EMBL" id="AQQ60054.1"/>
    </source>
</evidence>
<accession>A0A1Q2LHW1</accession>
<dbReference type="KEGG" id="hbl:XJ32_08055"/>
<dbReference type="EMBL" id="CP019645">
    <property type="protein sequence ID" value="AQQ60054.1"/>
    <property type="molecule type" value="Genomic_DNA"/>
</dbReference>
<dbReference type="Proteomes" id="UP000188298">
    <property type="component" value="Chromosome"/>
</dbReference>